<dbReference type="CDD" id="cd02440">
    <property type="entry name" value="AdoMet_MTases"/>
    <property type="match status" value="1"/>
</dbReference>
<dbReference type="SUPFAM" id="SSF53335">
    <property type="entry name" value="S-adenosyl-L-methionine-dependent methyltransferases"/>
    <property type="match status" value="1"/>
</dbReference>
<keyword evidence="5" id="KW-1185">Reference proteome</keyword>
<evidence type="ECO:0000256" key="1">
    <source>
        <dbReference type="ARBA" id="ARBA00022603"/>
    </source>
</evidence>
<protein>
    <recommendedName>
        <fullName evidence="6">DOT1 domain-containing protein</fullName>
    </recommendedName>
</protein>
<dbReference type="PANTHER" id="PTHR13610:SF11">
    <property type="entry name" value="METHYLTRANSFERASE DOMAIN-CONTAINING PROTEIN"/>
    <property type="match status" value="1"/>
</dbReference>
<dbReference type="Gene3D" id="3.40.50.150">
    <property type="entry name" value="Vaccinia Virus protein VP39"/>
    <property type="match status" value="1"/>
</dbReference>
<keyword evidence="1" id="KW-0489">Methyltransferase</keyword>
<evidence type="ECO:0000256" key="3">
    <source>
        <dbReference type="ARBA" id="ARBA00022691"/>
    </source>
</evidence>
<dbReference type="PANTHER" id="PTHR13610">
    <property type="entry name" value="METHYLTRANSFERASE DOMAIN-CONTAINING PROTEIN"/>
    <property type="match status" value="1"/>
</dbReference>
<keyword evidence="2" id="KW-0808">Transferase</keyword>
<proteinExistence type="predicted"/>
<evidence type="ECO:0000313" key="4">
    <source>
        <dbReference type="EMBL" id="WNG48444.1"/>
    </source>
</evidence>
<organism evidence="4 5">
    <name type="scientific">Archangium minus</name>
    <dbReference type="NCBI Taxonomy" id="83450"/>
    <lineage>
        <taxon>Bacteria</taxon>
        <taxon>Pseudomonadati</taxon>
        <taxon>Myxococcota</taxon>
        <taxon>Myxococcia</taxon>
        <taxon>Myxococcales</taxon>
        <taxon>Cystobacterineae</taxon>
        <taxon>Archangiaceae</taxon>
        <taxon>Archangium</taxon>
    </lineage>
</organism>
<reference evidence="4 5" key="1">
    <citation type="submission" date="2019-08" db="EMBL/GenBank/DDBJ databases">
        <title>Archangium and Cystobacter genomes.</title>
        <authorList>
            <person name="Chen I.-C.K."/>
            <person name="Wielgoss S."/>
        </authorList>
    </citation>
    <scope>NUCLEOTIDE SEQUENCE [LARGE SCALE GENOMIC DNA]</scope>
    <source>
        <strain evidence="4 5">Cbm 6</strain>
    </source>
</reference>
<dbReference type="RefSeq" id="WP_395805971.1">
    <property type="nucleotide sequence ID" value="NZ_CP043494.1"/>
</dbReference>
<evidence type="ECO:0000313" key="5">
    <source>
        <dbReference type="Proteomes" id="UP001611383"/>
    </source>
</evidence>
<dbReference type="Proteomes" id="UP001611383">
    <property type="component" value="Chromosome"/>
</dbReference>
<keyword evidence="3" id="KW-0949">S-adenosyl-L-methionine</keyword>
<sequence length="241" mass="26155">MAAAKASRFAMVRSMRQTAQDAAKVLRSSLMRNGPAPATFRAALTGIRAEDRDAWLDILWDIDELPEDDPLLPHGCVPYLPCPVATVLEAVQQAAVTSDDVFVDVGAGLGRAVVLTHLLTGAGCIGLEIQPGLVQAARGRAAWLNLSRVRFVEGDAVDLIRFITIGTVFFLYCPFGQDRLHRVLDDLEHIARTRPIRVCCVGLPPLDRPWLAPVPSTSADLAVYRSTLHQALPSPPLIKPP</sequence>
<accession>A0ABY9WZ63</accession>
<gene>
    <name evidence="4" type="ORF">F0U60_33215</name>
</gene>
<dbReference type="InterPro" id="IPR026170">
    <property type="entry name" value="FAM173A/B"/>
</dbReference>
<name>A0ABY9WZ63_9BACT</name>
<dbReference type="InterPro" id="IPR029063">
    <property type="entry name" value="SAM-dependent_MTases_sf"/>
</dbReference>
<evidence type="ECO:0000256" key="2">
    <source>
        <dbReference type="ARBA" id="ARBA00022679"/>
    </source>
</evidence>
<dbReference type="EMBL" id="CP043494">
    <property type="protein sequence ID" value="WNG48444.1"/>
    <property type="molecule type" value="Genomic_DNA"/>
</dbReference>
<evidence type="ECO:0008006" key="6">
    <source>
        <dbReference type="Google" id="ProtNLM"/>
    </source>
</evidence>